<dbReference type="Pfam" id="PF00535">
    <property type="entry name" value="Glycos_transf_2"/>
    <property type="match status" value="1"/>
</dbReference>
<dbReference type="RefSeq" id="WP_117957607.1">
    <property type="nucleotide sequence ID" value="NZ_JAOQJZ010000015.1"/>
</dbReference>
<dbReference type="AlphaFoldDB" id="A0AAE3LIG1"/>
<dbReference type="InterPro" id="IPR001173">
    <property type="entry name" value="Glyco_trans_2-like"/>
</dbReference>
<dbReference type="GO" id="GO:0016758">
    <property type="term" value="F:hexosyltransferase activity"/>
    <property type="evidence" value="ECO:0007669"/>
    <property type="project" value="UniProtKB-ARBA"/>
</dbReference>
<sequence>MNELVSIIMPSYNTASFISKTIESVLNQTYKNWELLIVDDCSTDDTDEIVSKYNDKRIVYLKNEKNSGAAISRNRALRNAKGKWIAFLDSDDLWHPTKLEKQIKFMKKNGHFFSYTSYEEIDENDVVNGVKVTGPKKITKMGMYRYCWPGCLTVMYDAEKVGKIQIADIKKNNDYAMWLKVIKKADCYHYDKVLAQYRKRSGSISNHGYLKLVKWHYKLFKEADNKNSVASLFLTLQNLIYGCWKKVRYVKKVS</sequence>
<name>A0AAE3LIG1_9FIRM</name>
<proteinExistence type="predicted"/>
<dbReference type="EMBL" id="JAOQJZ010000015">
    <property type="protein sequence ID" value="MCU6706754.1"/>
    <property type="molecule type" value="Genomic_DNA"/>
</dbReference>
<keyword evidence="3" id="KW-1185">Reference proteome</keyword>
<dbReference type="PANTHER" id="PTHR22916:SF3">
    <property type="entry name" value="UDP-GLCNAC:BETAGAL BETA-1,3-N-ACETYLGLUCOSAMINYLTRANSFERASE-LIKE PROTEIN 1"/>
    <property type="match status" value="1"/>
</dbReference>
<accession>A0AAE3LIG1</accession>
<feature type="domain" description="Glycosyltransferase 2-like" evidence="1">
    <location>
        <begin position="6"/>
        <end position="124"/>
    </location>
</feature>
<dbReference type="Gene3D" id="3.90.550.10">
    <property type="entry name" value="Spore Coat Polysaccharide Biosynthesis Protein SpsA, Chain A"/>
    <property type="match status" value="1"/>
</dbReference>
<evidence type="ECO:0000259" key="1">
    <source>
        <dbReference type="Pfam" id="PF00535"/>
    </source>
</evidence>
<evidence type="ECO:0000313" key="3">
    <source>
        <dbReference type="Proteomes" id="UP001208131"/>
    </source>
</evidence>
<reference evidence="2 3" key="1">
    <citation type="journal article" date="2021" name="ISME Commun">
        <title>Automated analysis of genomic sequences facilitates high-throughput and comprehensive description of bacteria.</title>
        <authorList>
            <person name="Hitch T.C.A."/>
        </authorList>
    </citation>
    <scope>NUCLEOTIDE SEQUENCE [LARGE SCALE GENOMIC DNA]</scope>
    <source>
        <strain evidence="2 3">Sanger_31</strain>
    </source>
</reference>
<dbReference type="InterPro" id="IPR029044">
    <property type="entry name" value="Nucleotide-diphossugar_trans"/>
</dbReference>
<organism evidence="2 3">
    <name type="scientific">Hominimerdicola aceti</name>
    <dbReference type="NCBI Taxonomy" id="2981726"/>
    <lineage>
        <taxon>Bacteria</taxon>
        <taxon>Bacillati</taxon>
        <taxon>Bacillota</taxon>
        <taxon>Clostridia</taxon>
        <taxon>Eubacteriales</taxon>
        <taxon>Oscillospiraceae</taxon>
        <taxon>Hominimerdicola</taxon>
    </lineage>
</organism>
<gene>
    <name evidence="2" type="ORF">OCV57_12590</name>
</gene>
<protein>
    <submittedName>
        <fullName evidence="2">Glycosyltransferase</fullName>
    </submittedName>
</protein>
<dbReference type="Proteomes" id="UP001208131">
    <property type="component" value="Unassembled WGS sequence"/>
</dbReference>
<evidence type="ECO:0000313" key="2">
    <source>
        <dbReference type="EMBL" id="MCU6706754.1"/>
    </source>
</evidence>
<dbReference type="SUPFAM" id="SSF53448">
    <property type="entry name" value="Nucleotide-diphospho-sugar transferases"/>
    <property type="match status" value="1"/>
</dbReference>
<dbReference type="PANTHER" id="PTHR22916">
    <property type="entry name" value="GLYCOSYLTRANSFERASE"/>
    <property type="match status" value="1"/>
</dbReference>
<comment type="caution">
    <text evidence="2">The sequence shown here is derived from an EMBL/GenBank/DDBJ whole genome shotgun (WGS) entry which is preliminary data.</text>
</comment>